<accession>A0A7X3G231</accession>
<sequence length="962" mass="105903">MPKNYYKEIFAVRNGNVKTIKKTMVANACALLVAGPMAAHAQEAATASASGDTSAPSTVIVTGQRAALKSARDLKQDANQIVDSIQATDIGKLPDVSTVESLQRVAGVQIQRRYGEGGTDYDHRTEPAITIRGITQVRNLIDGRDFFTANGGRAPDLEGLPSELMAGVDVYKNAASNLIEGGVGGVVNIRTRLPFDSKEDINVITLKSNYYDRIRKYSPSGSGLLSRQFKTDFGRMGFLVNATASKTYYRQDAVLQQQQHCLTATAGKCATDAAQPPSAAKVAAYNSMPNKGSLSELYVPTSFEMYEDSGERKRQGLALAYQWQVNSDVLLTAQNLYSNYTFIRRGEYIYGDDKNNDPHAAAGSTWTWAPDGSATSGTLSPQIFSSSRFDQDVRNRTNLSAVNVKWRISDRLKSKTDFAYERANYDADRNGDSIKLYDNENRSVANIPNLNLAFDVRGRIPTFSIVDPANPGNPYAYFGNPKNWYYEWLANAVDRHKLKMSALSQDFDYDLGDHFFTKLHVGIRAADTKVLLRGNWNNTGVCNDTGTNPSWGACPLIPVAQHPDLAYAGPASNFMQPGIGWPVAVFPEYANPNSSVLDRTVATYAQLFAGKPNTYTFDTSFRPGDINEQHEKTRSFFFTGDFGTSVFGYDLDGTAGMRVVKTDQTSIGYVQDSTGSRAATLNNSYRNFLPSLNTRLHLNEDVQVRFGYSKTMTRPNFTDMAAHVQLNPNIPSQYDANGRPTGSSGNPYLKPMTATSYDLTLEDYWGTSNTAFLGLFKKDIDGYLAGGTEPMNFGGVIYDIGTSINLGKGSVKGIEAGFTQFFDFLPDPFKGFGIQANYTYVDSKVELKPGTLIPLPKLSKNSYNLIGLYEKGPLQARLAYNWRSSYLDQINGSGVFGANQYAAPYSSLDASVSYQINKIFTLSADAVNLRNSMYHTYVERPSSGLLWQLNDRRYSVSLKASF</sequence>
<keyword evidence="8 15" id="KW-0675">Receptor</keyword>
<evidence type="ECO:0000313" key="15">
    <source>
        <dbReference type="EMBL" id="MVW62280.1"/>
    </source>
</evidence>
<name>A0A7X3G231_9BURK</name>
<keyword evidence="7 10" id="KW-0472">Membrane</keyword>
<comment type="caution">
    <text evidence="15">The sequence shown here is derived from an EMBL/GenBank/DDBJ whole genome shotgun (WGS) entry which is preliminary data.</text>
</comment>
<evidence type="ECO:0000256" key="5">
    <source>
        <dbReference type="ARBA" id="ARBA00022692"/>
    </source>
</evidence>
<gene>
    <name evidence="15" type="ORF">GPY61_20295</name>
</gene>
<keyword evidence="4 10" id="KW-1134">Transmembrane beta strand</keyword>
<keyword evidence="16" id="KW-1185">Reference proteome</keyword>
<evidence type="ECO:0000256" key="4">
    <source>
        <dbReference type="ARBA" id="ARBA00022452"/>
    </source>
</evidence>
<keyword evidence="6 11" id="KW-0798">TonB box</keyword>
<dbReference type="InterPro" id="IPR000531">
    <property type="entry name" value="Beta-barrel_TonB"/>
</dbReference>
<evidence type="ECO:0000256" key="3">
    <source>
        <dbReference type="ARBA" id="ARBA00022448"/>
    </source>
</evidence>
<keyword evidence="3 10" id="KW-0813">Transport</keyword>
<evidence type="ECO:0000256" key="9">
    <source>
        <dbReference type="ARBA" id="ARBA00023237"/>
    </source>
</evidence>
<evidence type="ECO:0000259" key="14">
    <source>
        <dbReference type="Pfam" id="PF07715"/>
    </source>
</evidence>
<keyword evidence="5 10" id="KW-0812">Transmembrane</keyword>
<evidence type="ECO:0000256" key="11">
    <source>
        <dbReference type="RuleBase" id="RU003357"/>
    </source>
</evidence>
<dbReference type="InterPro" id="IPR039426">
    <property type="entry name" value="TonB-dep_rcpt-like"/>
</dbReference>
<dbReference type="GO" id="GO:0009279">
    <property type="term" value="C:cell outer membrane"/>
    <property type="evidence" value="ECO:0007669"/>
    <property type="project" value="UniProtKB-SubCell"/>
</dbReference>
<evidence type="ECO:0000256" key="10">
    <source>
        <dbReference type="PROSITE-ProRule" id="PRU01360"/>
    </source>
</evidence>
<dbReference type="PANTHER" id="PTHR40980">
    <property type="entry name" value="PLUG DOMAIN-CONTAINING PROTEIN"/>
    <property type="match status" value="1"/>
</dbReference>
<feature type="domain" description="TonB-dependent receptor-like beta-barrel" evidence="13">
    <location>
        <begin position="470"/>
        <end position="929"/>
    </location>
</feature>
<keyword evidence="12" id="KW-0732">Signal</keyword>
<evidence type="ECO:0000259" key="13">
    <source>
        <dbReference type="Pfam" id="PF00593"/>
    </source>
</evidence>
<evidence type="ECO:0000256" key="8">
    <source>
        <dbReference type="ARBA" id="ARBA00023170"/>
    </source>
</evidence>
<evidence type="ECO:0000256" key="1">
    <source>
        <dbReference type="ARBA" id="ARBA00004571"/>
    </source>
</evidence>
<dbReference type="EMBL" id="WSES01000006">
    <property type="protein sequence ID" value="MVW62280.1"/>
    <property type="molecule type" value="Genomic_DNA"/>
</dbReference>
<comment type="subcellular location">
    <subcellularLocation>
        <location evidence="1 10">Cell outer membrane</location>
        <topology evidence="1 10">Multi-pass membrane protein</topology>
    </subcellularLocation>
</comment>
<dbReference type="Pfam" id="PF00593">
    <property type="entry name" value="TonB_dep_Rec_b-barrel"/>
    <property type="match status" value="1"/>
</dbReference>
<dbReference type="InterPro" id="IPR010104">
    <property type="entry name" value="TonB_rcpt_bac"/>
</dbReference>
<evidence type="ECO:0000313" key="16">
    <source>
        <dbReference type="Proteomes" id="UP000443353"/>
    </source>
</evidence>
<evidence type="ECO:0000256" key="2">
    <source>
        <dbReference type="ARBA" id="ARBA00009810"/>
    </source>
</evidence>
<proteinExistence type="inferred from homology"/>
<reference evidence="15 16" key="1">
    <citation type="submission" date="2019-12" db="EMBL/GenBank/DDBJ databases">
        <authorList>
            <person name="Li C."/>
            <person name="Zhao J."/>
        </authorList>
    </citation>
    <scope>NUCLEOTIDE SEQUENCE [LARGE SCALE GENOMIC DNA]</scope>
    <source>
        <strain evidence="15 16">NEAU-DD11</strain>
    </source>
</reference>
<evidence type="ECO:0000256" key="6">
    <source>
        <dbReference type="ARBA" id="ARBA00023077"/>
    </source>
</evidence>
<dbReference type="NCBIfam" id="TIGR01782">
    <property type="entry name" value="TonB-Xanth-Caul"/>
    <property type="match status" value="1"/>
</dbReference>
<feature type="chain" id="PRO_5031365941" evidence="12">
    <location>
        <begin position="42"/>
        <end position="962"/>
    </location>
</feature>
<dbReference type="PROSITE" id="PS52016">
    <property type="entry name" value="TONB_DEPENDENT_REC_3"/>
    <property type="match status" value="1"/>
</dbReference>
<dbReference type="Proteomes" id="UP000443353">
    <property type="component" value="Unassembled WGS sequence"/>
</dbReference>
<dbReference type="InterPro" id="IPR036942">
    <property type="entry name" value="Beta-barrel_TonB_sf"/>
</dbReference>
<evidence type="ECO:0000256" key="7">
    <source>
        <dbReference type="ARBA" id="ARBA00023136"/>
    </source>
</evidence>
<evidence type="ECO:0000256" key="12">
    <source>
        <dbReference type="SAM" id="SignalP"/>
    </source>
</evidence>
<feature type="domain" description="TonB-dependent receptor plug" evidence="14">
    <location>
        <begin position="75"/>
        <end position="186"/>
    </location>
</feature>
<dbReference type="Gene3D" id="2.170.130.10">
    <property type="entry name" value="TonB-dependent receptor, plug domain"/>
    <property type="match status" value="1"/>
</dbReference>
<dbReference type="InterPro" id="IPR012910">
    <property type="entry name" value="Plug_dom"/>
</dbReference>
<dbReference type="Pfam" id="PF07715">
    <property type="entry name" value="Plug"/>
    <property type="match status" value="1"/>
</dbReference>
<dbReference type="PANTHER" id="PTHR40980:SF4">
    <property type="entry name" value="TONB-DEPENDENT RECEPTOR-LIKE BETA-BARREL DOMAIN-CONTAINING PROTEIN"/>
    <property type="match status" value="1"/>
</dbReference>
<keyword evidence="9 10" id="KW-0998">Cell outer membrane</keyword>
<feature type="signal peptide" evidence="12">
    <location>
        <begin position="1"/>
        <end position="41"/>
    </location>
</feature>
<dbReference type="RefSeq" id="WP_160409837.1">
    <property type="nucleotide sequence ID" value="NZ_WSES01000006.1"/>
</dbReference>
<comment type="similarity">
    <text evidence="2 10 11">Belongs to the TonB-dependent receptor family.</text>
</comment>
<dbReference type="AlphaFoldDB" id="A0A7X3G231"/>
<dbReference type="Gene3D" id="2.40.170.20">
    <property type="entry name" value="TonB-dependent receptor, beta-barrel domain"/>
    <property type="match status" value="1"/>
</dbReference>
<dbReference type="SUPFAM" id="SSF56935">
    <property type="entry name" value="Porins"/>
    <property type="match status" value="1"/>
</dbReference>
<protein>
    <submittedName>
        <fullName evidence="15">TonB-dependent receptor</fullName>
    </submittedName>
</protein>
<organism evidence="15 16">
    <name type="scientific">Massilia cellulosiltytica</name>
    <dbReference type="NCBI Taxonomy" id="2683234"/>
    <lineage>
        <taxon>Bacteria</taxon>
        <taxon>Pseudomonadati</taxon>
        <taxon>Pseudomonadota</taxon>
        <taxon>Betaproteobacteria</taxon>
        <taxon>Burkholderiales</taxon>
        <taxon>Oxalobacteraceae</taxon>
        <taxon>Telluria group</taxon>
        <taxon>Massilia</taxon>
    </lineage>
</organism>
<dbReference type="InterPro" id="IPR037066">
    <property type="entry name" value="Plug_dom_sf"/>
</dbReference>